<dbReference type="EMBL" id="VNHQ01000010">
    <property type="protein sequence ID" value="TYP66785.1"/>
    <property type="molecule type" value="Genomic_DNA"/>
</dbReference>
<dbReference type="Proteomes" id="UP000324282">
    <property type="component" value="Unassembled WGS sequence"/>
</dbReference>
<dbReference type="AlphaFoldDB" id="A0A5S5BIA3"/>
<proteinExistence type="predicted"/>
<sequence length="159" mass="18065">MNNDDLWNFALACYAEPDVEKACLKLQALGLDVCLLLTCSWLEIRGVHQNAQRLEQLKQLSLDWQRAVVVPLRSLRLAWREQAATDTELEGLRKCVKRLELDAERVQLERLQQATQHWRTEDGSDDWLNQLSTSVDGDARALLNVLRRAATQLDAGGAD</sequence>
<reference evidence="1 2" key="1">
    <citation type="submission" date="2019-07" db="EMBL/GenBank/DDBJ databases">
        <title>Deep subsurface shale carbon reservoir microbial communities from Ohio and West Virginia, USA.</title>
        <authorList>
            <person name="Wrighton K."/>
        </authorList>
    </citation>
    <scope>NUCLEOTIDE SEQUENCE [LARGE SCALE GENOMIC DNA]</scope>
    <source>
        <strain evidence="1 2">NP_8Ht</strain>
    </source>
</reference>
<organism evidence="1 2">
    <name type="scientific">Stutzerimonas stutzeri</name>
    <name type="common">Pseudomonas stutzeri</name>
    <dbReference type="NCBI Taxonomy" id="316"/>
    <lineage>
        <taxon>Bacteria</taxon>
        <taxon>Pseudomonadati</taxon>
        <taxon>Pseudomonadota</taxon>
        <taxon>Gammaproteobacteria</taxon>
        <taxon>Pseudomonadales</taxon>
        <taxon>Pseudomonadaceae</taxon>
        <taxon>Stutzerimonas</taxon>
    </lineage>
</organism>
<evidence type="ECO:0000313" key="1">
    <source>
        <dbReference type="EMBL" id="TYP66785.1"/>
    </source>
</evidence>
<protein>
    <submittedName>
        <fullName evidence="1">Uncharacterized protein (TIGR02444 family)</fullName>
    </submittedName>
</protein>
<dbReference type="InterPro" id="IPR012659">
    <property type="entry name" value="CHP02444"/>
</dbReference>
<evidence type="ECO:0000313" key="2">
    <source>
        <dbReference type="Proteomes" id="UP000324282"/>
    </source>
</evidence>
<dbReference type="Pfam" id="PF09523">
    <property type="entry name" value="DUF2390"/>
    <property type="match status" value="1"/>
</dbReference>
<accession>A0A5S5BIA3</accession>
<comment type="caution">
    <text evidence="1">The sequence shown here is derived from an EMBL/GenBank/DDBJ whole genome shotgun (WGS) entry which is preliminary data.</text>
</comment>
<gene>
    <name evidence="1" type="ORF">A9A72_120109</name>
</gene>
<name>A0A5S5BIA3_STUST</name>
<dbReference type="RefSeq" id="WP_148923880.1">
    <property type="nucleotide sequence ID" value="NZ_VNHQ01000010.1"/>
</dbReference>
<dbReference type="OrthoDB" id="5795846at2"/>
<dbReference type="NCBIfam" id="TIGR02444">
    <property type="entry name" value="TIGR02444 family protein"/>
    <property type="match status" value="1"/>
</dbReference>